<feature type="transmembrane region" description="Helical" evidence="1">
    <location>
        <begin position="71"/>
        <end position="92"/>
    </location>
</feature>
<proteinExistence type="predicted"/>
<evidence type="ECO:0000256" key="1">
    <source>
        <dbReference type="SAM" id="Phobius"/>
    </source>
</evidence>
<feature type="transmembrane region" description="Helical" evidence="1">
    <location>
        <begin position="205"/>
        <end position="224"/>
    </location>
</feature>
<comment type="caution">
    <text evidence="2">The sequence shown here is derived from an EMBL/GenBank/DDBJ whole genome shotgun (WGS) entry which is preliminary data.</text>
</comment>
<dbReference type="RefSeq" id="WP_313834738.1">
    <property type="nucleotide sequence ID" value="NZ_JAQOUE010000002.1"/>
</dbReference>
<feature type="transmembrane region" description="Helical" evidence="1">
    <location>
        <begin position="104"/>
        <end position="125"/>
    </location>
</feature>
<keyword evidence="1" id="KW-0812">Transmembrane</keyword>
<evidence type="ECO:0000313" key="2">
    <source>
        <dbReference type="EMBL" id="MDT7044152.1"/>
    </source>
</evidence>
<feature type="transmembrane region" description="Helical" evidence="1">
    <location>
        <begin position="163"/>
        <end position="185"/>
    </location>
</feature>
<sequence>MDVLGVTTSGKDSGRSGNPSLLFEYALKFLLVSAFLELVLYRLASRLGMHMAKLAEKSEAVRITFKTLSSLGFFLLNVTSILLFLVLFILLIQKLKPSIWSGSFDRFLLPSVSLLLVLTVVYLVFPPAMLGAVLYNTVSLGILMILMAEFWRSHHLWNQRITIGCFVLGILGWIYYQTVSTTYGLLGILDAPPLVHEISRGGEAFMVLASILVLWSYGSTSFFSKNKTQRKWAMTLLVSGGVTFLAFLYIDFFLSLYSPGLAEEARKAGQGIGWVFQMGMGYTFYLPFALYLAGFTCWAYTVIKLVMIGRLAGYGLGLMFMAGYALQLSHLTLMVVVGLILMTLDKRGTLGKLRDKIGEPVVYSPVAPVLSEIR</sequence>
<feature type="transmembrane region" description="Helical" evidence="1">
    <location>
        <begin position="284"/>
        <end position="306"/>
    </location>
</feature>
<dbReference type="EMBL" id="JAQOUE010000002">
    <property type="protein sequence ID" value="MDT7044152.1"/>
    <property type="molecule type" value="Genomic_DNA"/>
</dbReference>
<name>A0ABU3KCJ5_9BACT</name>
<dbReference type="Proteomes" id="UP001250932">
    <property type="component" value="Unassembled WGS sequence"/>
</dbReference>
<protein>
    <submittedName>
        <fullName evidence="2">Uncharacterized protein</fullName>
    </submittedName>
</protein>
<reference evidence="2 3" key="1">
    <citation type="journal article" date="2023" name="ISME J.">
        <title>Cultivation and genomic characterization of novel and ubiquitous marine nitrite-oxidizing bacteria from the Nitrospirales.</title>
        <authorList>
            <person name="Mueller A.J."/>
            <person name="Daebeler A."/>
            <person name="Herbold C.W."/>
            <person name="Kirkegaard R.H."/>
            <person name="Daims H."/>
        </authorList>
    </citation>
    <scope>NUCLEOTIDE SEQUENCE [LARGE SCALE GENOMIC DNA]</scope>
    <source>
        <strain evidence="2 3">EB</strain>
    </source>
</reference>
<keyword evidence="3" id="KW-1185">Reference proteome</keyword>
<gene>
    <name evidence="2" type="ORF">PPG34_17510</name>
</gene>
<feature type="transmembrane region" description="Helical" evidence="1">
    <location>
        <begin position="25"/>
        <end position="44"/>
    </location>
</feature>
<keyword evidence="1" id="KW-1133">Transmembrane helix</keyword>
<organism evidence="2 3">
    <name type="scientific">Candidatus Nitronereus thalassa</name>
    <dbReference type="NCBI Taxonomy" id="3020898"/>
    <lineage>
        <taxon>Bacteria</taxon>
        <taxon>Pseudomonadati</taxon>
        <taxon>Nitrospirota</taxon>
        <taxon>Nitrospiria</taxon>
        <taxon>Nitrospirales</taxon>
        <taxon>Nitrospiraceae</taxon>
        <taxon>Candidatus Nitronereus</taxon>
    </lineage>
</organism>
<accession>A0ABU3KCJ5</accession>
<feature type="transmembrane region" description="Helical" evidence="1">
    <location>
        <begin position="318"/>
        <end position="344"/>
    </location>
</feature>
<keyword evidence="1" id="KW-0472">Membrane</keyword>
<feature type="transmembrane region" description="Helical" evidence="1">
    <location>
        <begin position="236"/>
        <end position="257"/>
    </location>
</feature>
<evidence type="ECO:0000313" key="3">
    <source>
        <dbReference type="Proteomes" id="UP001250932"/>
    </source>
</evidence>